<gene>
    <name evidence="1" type="ORF">AOE01nite_17770</name>
</gene>
<organism evidence="1 2">
    <name type="scientific">Acetobacter oeni</name>
    <dbReference type="NCBI Taxonomy" id="304077"/>
    <lineage>
        <taxon>Bacteria</taxon>
        <taxon>Pseudomonadati</taxon>
        <taxon>Pseudomonadota</taxon>
        <taxon>Alphaproteobacteria</taxon>
        <taxon>Acetobacterales</taxon>
        <taxon>Acetobacteraceae</taxon>
        <taxon>Acetobacter</taxon>
    </lineage>
</organism>
<reference evidence="1 2" key="1">
    <citation type="submission" date="2019-07" db="EMBL/GenBank/DDBJ databases">
        <title>Whole genome shotgun sequence of Acetobacter oeni NBRC 105207.</title>
        <authorList>
            <person name="Hosoyama A."/>
            <person name="Uohara A."/>
            <person name="Ohji S."/>
            <person name="Ichikawa N."/>
        </authorList>
    </citation>
    <scope>NUCLEOTIDE SEQUENCE [LARGE SCALE GENOMIC DNA]</scope>
    <source>
        <strain evidence="1 2">NBRC 105207</strain>
    </source>
</reference>
<dbReference type="EMBL" id="BJYG01000021">
    <property type="protein sequence ID" value="GEN63553.1"/>
    <property type="molecule type" value="Genomic_DNA"/>
</dbReference>
<keyword evidence="2" id="KW-1185">Reference proteome</keyword>
<accession>A0A511XKS5</accession>
<dbReference type="Proteomes" id="UP000321746">
    <property type="component" value="Unassembled WGS sequence"/>
</dbReference>
<comment type="caution">
    <text evidence="1">The sequence shown here is derived from an EMBL/GenBank/DDBJ whole genome shotgun (WGS) entry which is preliminary data.</text>
</comment>
<name>A0A511XKS5_9PROT</name>
<protein>
    <submittedName>
        <fullName evidence="1">Uncharacterized protein</fullName>
    </submittedName>
</protein>
<dbReference type="RefSeq" id="WP_242012010.1">
    <property type="nucleotide sequence ID" value="NZ_BJYG01000021.1"/>
</dbReference>
<sequence>MQLSPDPLNPATVPRLSDTTGIALAMAMTATHQLPLESGSPVQLPPQARGIFPLIDGVNTVADIAARLETRGVEADQFRDVWRKTVQALAHTGLLQFTQGRS</sequence>
<proteinExistence type="predicted"/>
<evidence type="ECO:0000313" key="1">
    <source>
        <dbReference type="EMBL" id="GEN63553.1"/>
    </source>
</evidence>
<dbReference type="AlphaFoldDB" id="A0A511XKS5"/>
<evidence type="ECO:0000313" key="2">
    <source>
        <dbReference type="Proteomes" id="UP000321746"/>
    </source>
</evidence>